<feature type="region of interest" description="Disordered" evidence="14">
    <location>
        <begin position="200"/>
        <end position="231"/>
    </location>
</feature>
<evidence type="ECO:0000256" key="11">
    <source>
        <dbReference type="ARBA" id="ARBA00023204"/>
    </source>
</evidence>
<evidence type="ECO:0000259" key="15">
    <source>
        <dbReference type="PROSITE" id="PS50160"/>
    </source>
</evidence>
<dbReference type="Gene3D" id="3.30.470.30">
    <property type="entry name" value="DNA ligase/mRNA capping enzyme"/>
    <property type="match status" value="1"/>
</dbReference>
<keyword evidence="6" id="KW-0547">Nucleotide-binding</keyword>
<dbReference type="NCBIfam" id="NF006701">
    <property type="entry name" value="PRK09247.1"/>
    <property type="match status" value="1"/>
</dbReference>
<dbReference type="InterPro" id="IPR012340">
    <property type="entry name" value="NA-bd_OB-fold"/>
</dbReference>
<dbReference type="Pfam" id="PF01068">
    <property type="entry name" value="DNA_ligase_A_M"/>
    <property type="match status" value="1"/>
</dbReference>
<dbReference type="SUPFAM" id="SSF50249">
    <property type="entry name" value="Nucleic acid-binding proteins"/>
    <property type="match status" value="1"/>
</dbReference>
<evidence type="ECO:0000313" key="17">
    <source>
        <dbReference type="Proteomes" id="UP000826462"/>
    </source>
</evidence>
<dbReference type="PROSITE" id="PS50160">
    <property type="entry name" value="DNA_LIGASE_A3"/>
    <property type="match status" value="1"/>
</dbReference>
<keyword evidence="8" id="KW-0067">ATP-binding</keyword>
<comment type="catalytic activity">
    <reaction evidence="13">
        <text>ATP + (deoxyribonucleotide)n-3'-hydroxyl + 5'-phospho-(deoxyribonucleotide)m = (deoxyribonucleotide)n+m + AMP + diphosphate.</text>
        <dbReference type="EC" id="6.5.1.1"/>
    </reaction>
</comment>
<keyword evidence="4" id="KW-0235">DNA replication</keyword>
<keyword evidence="9" id="KW-0460">Magnesium</keyword>
<evidence type="ECO:0000256" key="10">
    <source>
        <dbReference type="ARBA" id="ARBA00023172"/>
    </source>
</evidence>
<dbReference type="GO" id="GO:0003910">
    <property type="term" value="F:DNA ligase (ATP) activity"/>
    <property type="evidence" value="ECO:0007669"/>
    <property type="project" value="UniProtKB-EC"/>
</dbReference>
<keyword evidence="11" id="KW-0234">DNA repair</keyword>
<evidence type="ECO:0000256" key="12">
    <source>
        <dbReference type="ARBA" id="ARBA00023306"/>
    </source>
</evidence>
<gene>
    <name evidence="16" type="ORF">KZJ38_29505</name>
</gene>
<dbReference type="PROSITE" id="PS00697">
    <property type="entry name" value="DNA_LIGASE_A1"/>
    <property type="match status" value="1"/>
</dbReference>
<dbReference type="EMBL" id="CP080096">
    <property type="protein sequence ID" value="QYD71186.1"/>
    <property type="molecule type" value="Genomic_DNA"/>
</dbReference>
<evidence type="ECO:0000256" key="5">
    <source>
        <dbReference type="ARBA" id="ARBA00022723"/>
    </source>
</evidence>
<keyword evidence="5" id="KW-0479">Metal-binding</keyword>
<dbReference type="InterPro" id="IPR016059">
    <property type="entry name" value="DNA_ligase_ATP-dep_CS"/>
</dbReference>
<keyword evidence="17" id="KW-1185">Reference proteome</keyword>
<dbReference type="InterPro" id="IPR026333">
    <property type="entry name" value="ATP_dep_DNA_lig_pp_1105_fam"/>
</dbReference>
<dbReference type="InterPro" id="IPR036599">
    <property type="entry name" value="DNA_ligase_N_sf"/>
</dbReference>
<keyword evidence="2 16" id="KW-0436">Ligase</keyword>
<keyword evidence="10" id="KW-0233">DNA recombination</keyword>
<feature type="domain" description="ATP-dependent DNA ligase family profile" evidence="15">
    <location>
        <begin position="346"/>
        <end position="482"/>
    </location>
</feature>
<dbReference type="CDD" id="cd07972">
    <property type="entry name" value="OBF_DNA_ligase_Arch_LigB"/>
    <property type="match status" value="1"/>
</dbReference>
<evidence type="ECO:0000256" key="7">
    <source>
        <dbReference type="ARBA" id="ARBA00022763"/>
    </source>
</evidence>
<accession>A0ABX8UQY8</accession>
<protein>
    <recommendedName>
        <fullName evidence="1">DNA ligase (ATP)</fullName>
        <ecNumber evidence="1">6.5.1.1</ecNumber>
    </recommendedName>
</protein>
<dbReference type="CDD" id="cd07897">
    <property type="entry name" value="Adenylation_DNA_ligase_Bac1"/>
    <property type="match status" value="1"/>
</dbReference>
<evidence type="ECO:0000256" key="14">
    <source>
        <dbReference type="SAM" id="MobiDB-lite"/>
    </source>
</evidence>
<evidence type="ECO:0000256" key="9">
    <source>
        <dbReference type="ARBA" id="ARBA00022842"/>
    </source>
</evidence>
<evidence type="ECO:0000256" key="3">
    <source>
        <dbReference type="ARBA" id="ARBA00022618"/>
    </source>
</evidence>
<dbReference type="Gene3D" id="2.40.50.140">
    <property type="entry name" value="Nucleic acid-binding proteins"/>
    <property type="match status" value="1"/>
</dbReference>
<evidence type="ECO:0000313" key="16">
    <source>
        <dbReference type="EMBL" id="QYD71186.1"/>
    </source>
</evidence>
<dbReference type="SUPFAM" id="SSF56091">
    <property type="entry name" value="DNA ligase/mRNA capping enzyme, catalytic domain"/>
    <property type="match status" value="1"/>
</dbReference>
<dbReference type="SUPFAM" id="SSF117018">
    <property type="entry name" value="ATP-dependent DNA ligase DNA-binding domain"/>
    <property type="match status" value="1"/>
</dbReference>
<keyword evidence="3" id="KW-0132">Cell division</keyword>
<dbReference type="NCBIfam" id="TIGR04120">
    <property type="entry name" value="DNA_lig_bact"/>
    <property type="match status" value="1"/>
</dbReference>
<feature type="compositionally biased region" description="Basic and acidic residues" evidence="14">
    <location>
        <begin position="213"/>
        <end position="224"/>
    </location>
</feature>
<dbReference type="InterPro" id="IPR012308">
    <property type="entry name" value="DNA_ligase_ATP-dep_N"/>
</dbReference>
<dbReference type="PANTHER" id="PTHR45674">
    <property type="entry name" value="DNA LIGASE 1/3 FAMILY MEMBER"/>
    <property type="match status" value="1"/>
</dbReference>
<evidence type="ECO:0000256" key="1">
    <source>
        <dbReference type="ARBA" id="ARBA00012727"/>
    </source>
</evidence>
<dbReference type="InterPro" id="IPR050191">
    <property type="entry name" value="ATP-dep_DNA_ligase"/>
</dbReference>
<dbReference type="EC" id="6.5.1.1" evidence="1"/>
<sequence length="583" mass="64250">MKRFAALYAALDATTSTRDKLDALTTYFSAAPPEDAAWASYFLAGGKPRQTVPTRLLTEVARERAGLPEWLFDESYQAVGDLAETIAHVLPPASRSSELGLTQWVEERVLTLRGASPDALRMRLVEYWDELDWSGRFLLTKLIGGGFRVGVARQLVVRALADVAGVDHKLIAQRMVGWTDTRQPPDAARYLRLIAPAASPPSPGAQGAGGAQDADHESNTHDASDQSTQAAQAAYEAERALPYPFFLAHPLQAAPETLGDPAHWLAEWKWDGIRAQIVKRDGRVWIWSRGEDLITERFPEVVALGDALPEGFVIDGEILAWQPGAQAPLPFARLQPRITRKSLTKKVLADSPAAFLAYDLLEAHGADLRMTPLAERRARLDALADALAGTLARDLLRVSPLVDAGSWSALAELRAQSRARGVEGLMLKERQSLYGVGRTKAAGTWWKWKIDPYAVDAVLVYAQRGHGRRASLYTDFTFAVWDEANGIRTLVPFAKAYSGLTDEEMREVDAIVRRTTVEKFGPVRSVTPTLVFEIGFEGIQASSRHKSGVAVRFPRMLRWRTDKHIDDADTLAMLKGFIDPAAQ</sequence>
<keyword evidence="12" id="KW-0131">Cell cycle</keyword>
<dbReference type="InterPro" id="IPR012309">
    <property type="entry name" value="DNA_ligase_ATP-dep_C"/>
</dbReference>
<dbReference type="Pfam" id="PF04679">
    <property type="entry name" value="DNA_ligase_A_C"/>
    <property type="match status" value="1"/>
</dbReference>
<dbReference type="PANTHER" id="PTHR45674:SF13">
    <property type="entry name" value="DNA LIGASE-RELATED"/>
    <property type="match status" value="1"/>
</dbReference>
<evidence type="ECO:0000256" key="6">
    <source>
        <dbReference type="ARBA" id="ARBA00022741"/>
    </source>
</evidence>
<dbReference type="Pfam" id="PF04675">
    <property type="entry name" value="DNA_ligase_A_N"/>
    <property type="match status" value="1"/>
</dbReference>
<name>A0ABX8UQY8_9BURK</name>
<reference evidence="16 17" key="1">
    <citation type="submission" date="2021-07" db="EMBL/GenBank/DDBJ databases">
        <title>Paraburkholderia edwinii protects Aspergillus sp. from phenazines by acting as a toxin sponge.</title>
        <authorList>
            <person name="Dahlstrom K.M."/>
            <person name="Newman D.K."/>
        </authorList>
    </citation>
    <scope>NUCLEOTIDE SEQUENCE [LARGE SCALE GENOMIC DNA]</scope>
    <source>
        <strain evidence="16 17">Pe01</strain>
    </source>
</reference>
<evidence type="ECO:0000256" key="8">
    <source>
        <dbReference type="ARBA" id="ARBA00022840"/>
    </source>
</evidence>
<proteinExistence type="predicted"/>
<evidence type="ECO:0000256" key="2">
    <source>
        <dbReference type="ARBA" id="ARBA00022598"/>
    </source>
</evidence>
<evidence type="ECO:0000256" key="4">
    <source>
        <dbReference type="ARBA" id="ARBA00022705"/>
    </source>
</evidence>
<dbReference type="RefSeq" id="WP_219800619.1">
    <property type="nucleotide sequence ID" value="NZ_CP080096.1"/>
</dbReference>
<dbReference type="InterPro" id="IPR012310">
    <property type="entry name" value="DNA_ligase_ATP-dep_cent"/>
</dbReference>
<dbReference type="Proteomes" id="UP000826462">
    <property type="component" value="Chromosome 2"/>
</dbReference>
<evidence type="ECO:0000256" key="13">
    <source>
        <dbReference type="ARBA" id="ARBA00034003"/>
    </source>
</evidence>
<keyword evidence="7" id="KW-0227">DNA damage</keyword>
<dbReference type="Gene3D" id="1.10.3260.10">
    <property type="entry name" value="DNA ligase, ATP-dependent, N-terminal domain"/>
    <property type="match status" value="1"/>
</dbReference>
<organism evidence="16 17">
    <name type="scientific">Paraburkholderia edwinii</name>
    <dbReference type="NCBI Taxonomy" id="2861782"/>
    <lineage>
        <taxon>Bacteria</taxon>
        <taxon>Pseudomonadati</taxon>
        <taxon>Pseudomonadota</taxon>
        <taxon>Betaproteobacteria</taxon>
        <taxon>Burkholderiales</taxon>
        <taxon>Burkholderiaceae</taxon>
        <taxon>Paraburkholderia</taxon>
    </lineage>
</organism>